<keyword evidence="1" id="KW-0812">Transmembrane</keyword>
<keyword evidence="3" id="KW-1185">Reference proteome</keyword>
<evidence type="ECO:0000256" key="1">
    <source>
        <dbReference type="SAM" id="Phobius"/>
    </source>
</evidence>
<keyword evidence="1" id="KW-1133">Transmembrane helix</keyword>
<feature type="transmembrane region" description="Helical" evidence="1">
    <location>
        <begin position="282"/>
        <end position="302"/>
    </location>
</feature>
<comment type="caution">
    <text evidence="2">The sequence shown here is derived from an EMBL/GenBank/DDBJ whole genome shotgun (WGS) entry which is preliminary data.</text>
</comment>
<gene>
    <name evidence="2" type="ORF">GCM10025778_31700</name>
</gene>
<dbReference type="EMBL" id="BAABLK010000085">
    <property type="protein sequence ID" value="GAA5228631.1"/>
    <property type="molecule type" value="Genomic_DNA"/>
</dbReference>
<keyword evidence="1" id="KW-0472">Membrane</keyword>
<accession>A0ABP9TR44</accession>
<evidence type="ECO:0000313" key="2">
    <source>
        <dbReference type="EMBL" id="GAA5228631.1"/>
    </source>
</evidence>
<proteinExistence type="predicted"/>
<feature type="transmembrane region" description="Helical" evidence="1">
    <location>
        <begin position="225"/>
        <end position="245"/>
    </location>
</feature>
<feature type="transmembrane region" description="Helical" evidence="1">
    <location>
        <begin position="199"/>
        <end position="218"/>
    </location>
</feature>
<dbReference type="RefSeq" id="WP_210100241.1">
    <property type="nucleotide sequence ID" value="NZ_BAABLK010000085.1"/>
</dbReference>
<reference evidence="3" key="1">
    <citation type="journal article" date="2019" name="Int. J. Syst. Evol. Microbiol.">
        <title>The Global Catalogue of Microorganisms (GCM) 10K type strain sequencing project: providing services to taxonomists for standard genome sequencing and annotation.</title>
        <authorList>
            <consortium name="The Broad Institute Genomics Platform"/>
            <consortium name="The Broad Institute Genome Sequencing Center for Infectious Disease"/>
            <person name="Wu L."/>
            <person name="Ma J."/>
        </authorList>
    </citation>
    <scope>NUCLEOTIDE SEQUENCE [LARGE SCALE GENOMIC DNA]</scope>
    <source>
        <strain evidence="3">JCM 18952</strain>
    </source>
</reference>
<organism evidence="2 3">
    <name type="scientific">Paeniglutamicibacter antarcticus</name>
    <dbReference type="NCBI Taxonomy" id="494023"/>
    <lineage>
        <taxon>Bacteria</taxon>
        <taxon>Bacillati</taxon>
        <taxon>Actinomycetota</taxon>
        <taxon>Actinomycetes</taxon>
        <taxon>Micrococcales</taxon>
        <taxon>Micrococcaceae</taxon>
        <taxon>Paeniglutamicibacter</taxon>
    </lineage>
</organism>
<protein>
    <submittedName>
        <fullName evidence="2">Uncharacterized protein</fullName>
    </submittedName>
</protein>
<evidence type="ECO:0000313" key="3">
    <source>
        <dbReference type="Proteomes" id="UP001501257"/>
    </source>
</evidence>
<sequence>MAIAASTRNIIAVGLLLVAVLASGAAMLGSTAARLLDTPEPLQRILGPLATDPELRQVLPDELAAALGERITQDTAVPQILKVPLQHAVAAASGAMLDEPGFQAAWEATIESARTDFTTRMAEAAKGTAQSGQVTLRLDLAPLLDSGYDTLHSSLAGSPLGTLLPGTIAIPSVMVDTRWPAADDLSTHSLNAWLSVARGWGWLAAGALVLAAAGLLVATRSGRGWAGFAAGVGSLLLGVAARIFFGSLDSGALHAADPNVQALVTDRLLDGLQREMGANTTVLVTGGILAILAGAGWSWWVARQRRDRAVG</sequence>
<dbReference type="Proteomes" id="UP001501257">
    <property type="component" value="Unassembled WGS sequence"/>
</dbReference>
<name>A0ABP9TR44_9MICC</name>